<dbReference type="EMBL" id="UETC01000003">
    <property type="protein sequence ID" value="SSA44332.1"/>
    <property type="molecule type" value="Genomic_DNA"/>
</dbReference>
<dbReference type="Proteomes" id="UP000251571">
    <property type="component" value="Unassembled WGS sequence"/>
</dbReference>
<gene>
    <name evidence="3" type="ORF">BCF38_103119</name>
    <name evidence="4" type="ORF">SAMN05421539_103119</name>
</gene>
<evidence type="ECO:0000256" key="1">
    <source>
        <dbReference type="SAM" id="Phobius"/>
    </source>
</evidence>
<dbReference type="AlphaFoldDB" id="A0A2Y9BZH0"/>
<reference evidence="4 6" key="1">
    <citation type="submission" date="2016-10" db="EMBL/GenBank/DDBJ databases">
        <authorList>
            <person name="Cai Z."/>
        </authorList>
    </citation>
    <scope>NUCLEOTIDE SEQUENCE [LARGE SCALE GENOMIC DNA]</scope>
    <source>
        <strain evidence="4 6">DSM 25227</strain>
    </source>
</reference>
<keyword evidence="1" id="KW-1133">Transmembrane helix</keyword>
<feature type="domain" description="TadE-like" evidence="2">
    <location>
        <begin position="15"/>
        <end position="57"/>
    </location>
</feature>
<dbReference type="InterPro" id="IPR012495">
    <property type="entry name" value="TadE-like_dom"/>
</dbReference>
<keyword evidence="5" id="KW-1185">Reference proteome</keyword>
<evidence type="ECO:0000313" key="4">
    <source>
        <dbReference type="EMBL" id="SSA44332.1"/>
    </source>
</evidence>
<keyword evidence="1" id="KW-0472">Membrane</keyword>
<keyword evidence="1" id="KW-0812">Transmembrane</keyword>
<reference evidence="3 5" key="2">
    <citation type="submission" date="2018-03" db="EMBL/GenBank/DDBJ databases">
        <title>Genomic Encyclopedia of Archaeal and Bacterial Type Strains, Phase II (KMG-II): from individual species to whole genera.</title>
        <authorList>
            <person name="Goeker M."/>
        </authorList>
    </citation>
    <scope>NUCLEOTIDE SEQUENCE [LARGE SCALE GENOMIC DNA]</scope>
    <source>
        <strain evidence="3 5">DSM 25227</strain>
    </source>
</reference>
<evidence type="ECO:0000259" key="2">
    <source>
        <dbReference type="Pfam" id="PF07811"/>
    </source>
</evidence>
<dbReference type="Pfam" id="PF07811">
    <property type="entry name" value="TadE"/>
    <property type="match status" value="1"/>
</dbReference>
<dbReference type="EMBL" id="QGDJ01000003">
    <property type="protein sequence ID" value="PWJ20304.1"/>
    <property type="molecule type" value="Genomic_DNA"/>
</dbReference>
<accession>A0A2Y9BZH0</accession>
<evidence type="ECO:0000313" key="3">
    <source>
        <dbReference type="EMBL" id="PWJ20304.1"/>
    </source>
</evidence>
<proteinExistence type="predicted"/>
<organism evidence="4 6">
    <name type="scientific">Jannaschia seohaensis</name>
    <dbReference type="NCBI Taxonomy" id="475081"/>
    <lineage>
        <taxon>Bacteria</taxon>
        <taxon>Pseudomonadati</taxon>
        <taxon>Pseudomonadota</taxon>
        <taxon>Alphaproteobacteria</taxon>
        <taxon>Rhodobacterales</taxon>
        <taxon>Roseobacteraceae</taxon>
        <taxon>Jannaschia</taxon>
    </lineage>
</organism>
<feature type="transmembrane region" description="Helical" evidence="1">
    <location>
        <begin position="21"/>
        <end position="43"/>
    </location>
</feature>
<evidence type="ECO:0000313" key="6">
    <source>
        <dbReference type="Proteomes" id="UP000251571"/>
    </source>
</evidence>
<dbReference type="Proteomes" id="UP000245839">
    <property type="component" value="Unassembled WGS sequence"/>
</dbReference>
<evidence type="ECO:0000313" key="5">
    <source>
        <dbReference type="Proteomes" id="UP000245839"/>
    </source>
</evidence>
<dbReference type="RefSeq" id="WP_109563896.1">
    <property type="nucleotide sequence ID" value="NZ_QGDJ01000003.1"/>
</dbReference>
<dbReference type="OrthoDB" id="7856227at2"/>
<protein>
    <submittedName>
        <fullName evidence="4">TadE-like protein</fullName>
    </submittedName>
</protein>
<name>A0A2Y9BZH0_9RHOB</name>
<sequence>MTRRAPLSLLGCERGTTMVELALAIPLFLLLMLGAIDFARFYYHFSASEKALAVAARTASVRPAICPNVPTSNARADLSNLPGGFTADLPDFGQGCAGTVFDDTGTVIPGATICDFDPGNDYDPSGTPGPITCTLAELGGSTATADEIWGRLQASVPTTTTRANVQVSYAFDPALNFLGGPFVPEVSVTLTGVDFEFITPVGALASMAGATVGAFDQSPPFPALRAVVTGEDLAAGNDG</sequence>